<sequence length="395" mass="45357">MSVDITADEEEKIDEFLSDYFDVERDQRLLEYTEQDDDESSVGEADEIEELVDRTRNIYDERGKGYLGLALSFILSVEDLSQADPWLADFHPDLDWEDDILPRYEQKGVDYRTGQNIDTLSLRYNDHEVGIRGRINDIGDFFHQTMSRTNFPNAPGHYTGNWRDHIEVLESAFILSGPGRREAAERIIELGLDRLQSKDYPKREPAFSQPFLEVLNDYERKDDNEMGGLAYQAMVYGYATAEWPHLSLRASGVRTGSSRQHRFGDIDGYHGPDLMISVEAKDRVIDESNIDTELGTMMKLAERSTTISIAACREVEADARETLQDEGVKVITDKDLRIQLRTWDYHKQNVALQGMVHFLEHIEENPTATRRLLRFVEDVDPNNSALAHLEKSAED</sequence>
<evidence type="ECO:0008006" key="3">
    <source>
        <dbReference type="Google" id="ProtNLM"/>
    </source>
</evidence>
<dbReference type="REBASE" id="312070">
    <property type="entry name" value="NpaBOL61ORF7250P"/>
</dbReference>
<dbReference type="GeneID" id="96155761"/>
<name>A0A4P9TE50_9EURY</name>
<accession>A0A4P9TE50</accession>
<evidence type="ECO:0000313" key="2">
    <source>
        <dbReference type="Proteomes" id="UP000307562"/>
    </source>
</evidence>
<dbReference type="EMBL" id="CP040637">
    <property type="protein sequence ID" value="QCW03043.1"/>
    <property type="molecule type" value="Genomic_DNA"/>
</dbReference>
<organism evidence="1 2">
    <name type="scientific">Natrinema pallidum</name>
    <dbReference type="NCBI Taxonomy" id="69527"/>
    <lineage>
        <taxon>Archaea</taxon>
        <taxon>Methanobacteriati</taxon>
        <taxon>Methanobacteriota</taxon>
        <taxon>Stenosarchaea group</taxon>
        <taxon>Halobacteria</taxon>
        <taxon>Halobacteriales</taxon>
        <taxon>Natrialbaceae</taxon>
        <taxon>Natrinema</taxon>
    </lineage>
</organism>
<reference evidence="2" key="1">
    <citation type="submission" date="2019-05" db="EMBL/GenBank/DDBJ databases">
        <title>Complete Genome Sequence and Methylation Pattern of the Halophilic Archaeon Natrinema pallidum BOL6-1.</title>
        <authorList>
            <person name="DasSarma P."/>
            <person name="DasSarma B.P."/>
            <person name="DasSarma S.L."/>
            <person name="Martinez F.L."/>
            <person name="Guzman D."/>
            <person name="Roberts R.J."/>
            <person name="DasSarma S."/>
        </authorList>
    </citation>
    <scope>NUCLEOTIDE SEQUENCE [LARGE SCALE GENOMIC DNA]</scope>
    <source>
        <strain evidence="2">BOL6-1</strain>
    </source>
</reference>
<dbReference type="KEGG" id="npl:FGF80_07245"/>
<evidence type="ECO:0000313" key="1">
    <source>
        <dbReference type="EMBL" id="QCW03043.1"/>
    </source>
</evidence>
<dbReference type="AlphaFoldDB" id="A0A4P9TE50"/>
<gene>
    <name evidence="1" type="ORF">FGF80_07245</name>
</gene>
<protein>
    <recommendedName>
        <fullName evidence="3">Restriction endonuclease</fullName>
    </recommendedName>
</protein>
<proteinExistence type="predicted"/>
<dbReference type="Proteomes" id="UP000307562">
    <property type="component" value="Chromosome"/>
</dbReference>
<keyword evidence="2" id="KW-1185">Reference proteome</keyword>
<dbReference type="RefSeq" id="WP_138653067.1">
    <property type="nucleotide sequence ID" value="NZ_CP040637.1"/>
</dbReference>